<evidence type="ECO:0000256" key="4">
    <source>
        <dbReference type="ARBA" id="ARBA00023125"/>
    </source>
</evidence>
<evidence type="ECO:0000313" key="8">
    <source>
        <dbReference type="EMBL" id="BDR52775.1"/>
    </source>
</evidence>
<reference evidence="8 9" key="1">
    <citation type="journal article" date="2023" name="Microbiol. Spectr.">
        <title>Symbiosis of Carpenter Bees with Uncharacterized Lactic Acid Bacteria Showing NAD Auxotrophy.</title>
        <authorList>
            <person name="Kawasaki S."/>
            <person name="Ozawa K."/>
            <person name="Mori T."/>
            <person name="Yamamoto A."/>
            <person name="Ito M."/>
            <person name="Ohkuma M."/>
            <person name="Sakamoto M."/>
            <person name="Matsutani M."/>
        </authorList>
    </citation>
    <scope>NUCLEOTIDE SEQUENCE [LARGE SCALE GENOMIC DNA]</scope>
    <source>
        <strain evidence="8 9">Kim37-2</strain>
    </source>
</reference>
<dbReference type="PANTHER" id="PTHR43133">
    <property type="entry name" value="RNA POLYMERASE ECF-TYPE SIGMA FACTO"/>
    <property type="match status" value="1"/>
</dbReference>
<dbReference type="SUPFAM" id="SSF88659">
    <property type="entry name" value="Sigma3 and sigma4 domains of RNA polymerase sigma factors"/>
    <property type="match status" value="1"/>
</dbReference>
<evidence type="ECO:0000259" key="6">
    <source>
        <dbReference type="Pfam" id="PF04542"/>
    </source>
</evidence>
<dbReference type="EMBL" id="AP026798">
    <property type="protein sequence ID" value="BDR52775.1"/>
    <property type="molecule type" value="Genomic_DNA"/>
</dbReference>
<feature type="domain" description="RNA polymerase sigma factor 70 region 4 type 2" evidence="7">
    <location>
        <begin position="158"/>
        <end position="194"/>
    </location>
</feature>
<evidence type="ECO:0000256" key="2">
    <source>
        <dbReference type="ARBA" id="ARBA00023015"/>
    </source>
</evidence>
<name>A0ABM8B7E9_9BIFI</name>
<protein>
    <submittedName>
        <fullName evidence="8">RNA polymerase subunit sigma-24</fullName>
    </submittedName>
</protein>
<dbReference type="PANTHER" id="PTHR43133:SF8">
    <property type="entry name" value="RNA POLYMERASE SIGMA FACTOR HI_1459-RELATED"/>
    <property type="match status" value="1"/>
</dbReference>
<dbReference type="InterPro" id="IPR013325">
    <property type="entry name" value="RNA_pol_sigma_r2"/>
</dbReference>
<dbReference type="Gene3D" id="1.10.10.10">
    <property type="entry name" value="Winged helix-like DNA-binding domain superfamily/Winged helix DNA-binding domain"/>
    <property type="match status" value="1"/>
</dbReference>
<proteinExistence type="inferred from homology"/>
<keyword evidence="4" id="KW-0238">DNA-binding</keyword>
<gene>
    <name evidence="8" type="ORF">KIM372_06820</name>
</gene>
<accession>A0ABM8B7E9</accession>
<evidence type="ECO:0000256" key="5">
    <source>
        <dbReference type="ARBA" id="ARBA00023163"/>
    </source>
</evidence>
<dbReference type="InterPro" id="IPR007627">
    <property type="entry name" value="RNA_pol_sigma70_r2"/>
</dbReference>
<evidence type="ECO:0000259" key="7">
    <source>
        <dbReference type="Pfam" id="PF08281"/>
    </source>
</evidence>
<comment type="similarity">
    <text evidence="1">Belongs to the sigma-70 factor family. ECF subfamily.</text>
</comment>
<organism evidence="8 9">
    <name type="scientific">Bombiscardovia nodaiensis</name>
    <dbReference type="NCBI Taxonomy" id="2932181"/>
    <lineage>
        <taxon>Bacteria</taxon>
        <taxon>Bacillati</taxon>
        <taxon>Actinomycetota</taxon>
        <taxon>Actinomycetes</taxon>
        <taxon>Bifidobacteriales</taxon>
        <taxon>Bifidobacteriaceae</taxon>
        <taxon>Bombiscardovia</taxon>
    </lineage>
</organism>
<dbReference type="Pfam" id="PF08281">
    <property type="entry name" value="Sigma70_r4_2"/>
    <property type="match status" value="1"/>
</dbReference>
<dbReference type="Pfam" id="PF04542">
    <property type="entry name" value="Sigma70_r2"/>
    <property type="match status" value="1"/>
</dbReference>
<keyword evidence="9" id="KW-1185">Reference proteome</keyword>
<dbReference type="Proteomes" id="UP001321766">
    <property type="component" value="Chromosome"/>
</dbReference>
<feature type="domain" description="RNA polymerase sigma-70 region 2" evidence="6">
    <location>
        <begin position="37"/>
        <end position="102"/>
    </location>
</feature>
<dbReference type="InterPro" id="IPR036388">
    <property type="entry name" value="WH-like_DNA-bd_sf"/>
</dbReference>
<dbReference type="SUPFAM" id="SSF88946">
    <property type="entry name" value="Sigma2 domain of RNA polymerase sigma factors"/>
    <property type="match status" value="1"/>
</dbReference>
<evidence type="ECO:0000256" key="3">
    <source>
        <dbReference type="ARBA" id="ARBA00023082"/>
    </source>
</evidence>
<evidence type="ECO:0000256" key="1">
    <source>
        <dbReference type="ARBA" id="ARBA00010641"/>
    </source>
</evidence>
<dbReference type="Gene3D" id="1.10.1740.10">
    <property type="match status" value="1"/>
</dbReference>
<keyword evidence="5" id="KW-0804">Transcription</keyword>
<dbReference type="InterPro" id="IPR039425">
    <property type="entry name" value="RNA_pol_sigma-70-like"/>
</dbReference>
<keyword evidence="3" id="KW-0731">Sigma factor</keyword>
<keyword evidence="2" id="KW-0805">Transcription regulation</keyword>
<dbReference type="InterPro" id="IPR013324">
    <property type="entry name" value="RNA_pol_sigma_r3/r4-like"/>
</dbReference>
<sequence length="206" mass="23353">MPLSCEYSYVSKRESSPEQRWIRSILLWGSERAAEQLVGAHYDGLLAYISSQVADRQEAQNLTQETFIGALRSLASYDPAKAGFRTWLYRIATYKIIDYWRRTPPQMLSLSAPEPGESSDSQGDWLNLADPKQGDMLQGEVNRDLLERILLQVSAAAPQAQEAFRLHLYGYSFAQIASMTGESENTVKARYYRLLGELRKDFSDGI</sequence>
<evidence type="ECO:0000313" key="9">
    <source>
        <dbReference type="Proteomes" id="UP001321766"/>
    </source>
</evidence>
<dbReference type="InterPro" id="IPR013249">
    <property type="entry name" value="RNA_pol_sigma70_r4_t2"/>
</dbReference>
<dbReference type="InterPro" id="IPR014284">
    <property type="entry name" value="RNA_pol_sigma-70_dom"/>
</dbReference>
<dbReference type="NCBIfam" id="TIGR02937">
    <property type="entry name" value="sigma70-ECF"/>
    <property type="match status" value="1"/>
</dbReference>